<dbReference type="SUPFAM" id="SSF52833">
    <property type="entry name" value="Thioredoxin-like"/>
    <property type="match status" value="1"/>
</dbReference>
<dbReference type="Proteomes" id="UP001258994">
    <property type="component" value="Chromosome"/>
</dbReference>
<keyword evidence="4" id="KW-1185">Reference proteome</keyword>
<gene>
    <name evidence="3" type="ORF">RGQ13_07215</name>
</gene>
<dbReference type="EMBL" id="CP134145">
    <property type="protein sequence ID" value="WNC73773.1"/>
    <property type="molecule type" value="Genomic_DNA"/>
</dbReference>
<dbReference type="PROSITE" id="PS51353">
    <property type="entry name" value="ARSC"/>
    <property type="match status" value="1"/>
</dbReference>
<dbReference type="PANTHER" id="PTHR30041:SF8">
    <property type="entry name" value="PROTEIN YFFB"/>
    <property type="match status" value="1"/>
</dbReference>
<organism evidence="3 4">
    <name type="scientific">Thalassotalea psychrophila</name>
    <dbReference type="NCBI Taxonomy" id="3065647"/>
    <lineage>
        <taxon>Bacteria</taxon>
        <taxon>Pseudomonadati</taxon>
        <taxon>Pseudomonadota</taxon>
        <taxon>Gammaproteobacteria</taxon>
        <taxon>Alteromonadales</taxon>
        <taxon>Colwelliaceae</taxon>
        <taxon>Thalassotalea</taxon>
    </lineage>
</organism>
<dbReference type="Gene3D" id="3.40.30.10">
    <property type="entry name" value="Glutaredoxin"/>
    <property type="match status" value="1"/>
</dbReference>
<dbReference type="InterPro" id="IPR036249">
    <property type="entry name" value="Thioredoxin-like_sf"/>
</dbReference>
<dbReference type="CDD" id="cd03035">
    <property type="entry name" value="ArsC_Yffb"/>
    <property type="match status" value="1"/>
</dbReference>
<proteinExistence type="inferred from homology"/>
<evidence type="ECO:0000256" key="1">
    <source>
        <dbReference type="ARBA" id="ARBA00007198"/>
    </source>
</evidence>
<dbReference type="NCBIfam" id="TIGR01617">
    <property type="entry name" value="arsC_related"/>
    <property type="match status" value="1"/>
</dbReference>
<dbReference type="NCBIfam" id="NF008107">
    <property type="entry name" value="PRK10853.1"/>
    <property type="match status" value="1"/>
</dbReference>
<dbReference type="InterPro" id="IPR006660">
    <property type="entry name" value="Arsenate_reductase-like"/>
</dbReference>
<comment type="similarity">
    <text evidence="1 2">Belongs to the ArsC family.</text>
</comment>
<protein>
    <submittedName>
        <fullName evidence="3">ArsC family reductase</fullName>
    </submittedName>
</protein>
<dbReference type="PANTHER" id="PTHR30041">
    <property type="entry name" value="ARSENATE REDUCTASE"/>
    <property type="match status" value="1"/>
</dbReference>
<dbReference type="InterPro" id="IPR006504">
    <property type="entry name" value="Tscrpt_reg_Spx/MgsR"/>
</dbReference>
<sequence length="116" mass="13370">MTILYGIHNCDTVKKAKSWLEKNNINYKFHDLRKDGLNDSLLDSIVAKSSWDLLINKRSTTFRSLSDEVKNNLTADIAKQTVLEQPTLLKRPLLEINAQLHLGFKPAQYEEIFSHD</sequence>
<evidence type="ECO:0000256" key="2">
    <source>
        <dbReference type="PROSITE-ProRule" id="PRU01282"/>
    </source>
</evidence>
<dbReference type="RefSeq" id="WP_348392883.1">
    <property type="nucleotide sequence ID" value="NZ_CP134145.1"/>
</dbReference>
<evidence type="ECO:0000313" key="4">
    <source>
        <dbReference type="Proteomes" id="UP001258994"/>
    </source>
</evidence>
<accession>A0ABY9TY83</accession>
<evidence type="ECO:0000313" key="3">
    <source>
        <dbReference type="EMBL" id="WNC73773.1"/>
    </source>
</evidence>
<reference evidence="4" key="1">
    <citation type="submission" date="2023-09" db="EMBL/GenBank/DDBJ databases">
        <authorList>
            <person name="Li S."/>
            <person name="Li X."/>
            <person name="Zhang C."/>
            <person name="Zhao Z."/>
        </authorList>
    </citation>
    <scope>NUCLEOTIDE SEQUENCE [LARGE SCALE GENOMIC DNA]</scope>
    <source>
        <strain evidence="4">SQ149</strain>
    </source>
</reference>
<name>A0ABY9TY83_9GAMM</name>
<dbReference type="Pfam" id="PF03960">
    <property type="entry name" value="ArsC"/>
    <property type="match status" value="1"/>
</dbReference>